<dbReference type="PANTHER" id="PTHR22948">
    <property type="entry name" value="TUDOR DOMAIN CONTAINING PROTEIN"/>
    <property type="match status" value="1"/>
</dbReference>
<keyword evidence="13" id="KW-1185">Reference proteome</keyword>
<dbReference type="EMBL" id="JAAMOB010000022">
    <property type="protein sequence ID" value="KAF4097643.1"/>
    <property type="molecule type" value="Genomic_DNA"/>
</dbReference>
<name>A0A7J6BSZ9_9TELE</name>
<evidence type="ECO:0000256" key="8">
    <source>
        <dbReference type="ARBA" id="ARBA00022871"/>
    </source>
</evidence>
<sequence length="925" mass="103884">MLMKHNAFILCKRMTQDQLLTGLKKDVRSLLVSAKHGLTPEQLKKDYQTMLGFPMPLRLLGFRNVLDMVKEMPDVVRLEYHLDGSITLKAIVDESTKGIQELVAKQRDPKTKSNIRRGTPGNFHISYPRNQPVILPRRGQSKPSLPAQLRSQLKQLLSHGPVRLSELESRYMAQFGKPLNITQYGFYSISEMLAAATDFVIMQQSRTGSQLLLRNAIMPQNQIRQLMTNLSKPLASPLVAKQKPVSPKATLPPERNRQGLHSPRAVPKPEPVKAEHSFEETIFKLEEELRQQILEKGTAGTVSNELKDKLRKVVAENGKGISIHDLPTEYKRMYGEELPVSQYGFLSVTEMVGALSDTLSIQKGADESENQWMVVEFKPNDIQPTEPELSPGHGTTSSLTNESQNPSSKAYYFSCAESAWERVEVEQYTDTQESETELRIANKTIHQMVDLFPELVVSRVSAVPPDAVRCQKLKPPAHRRERELVPVLVEQTESPSHFYIRFSQNKEARALENMMIEMRSCYSYPEVTERYRLPDAYVRPGQVCCVAPRDMWFYRVVIHELFSDTEVKVYYVDFGDITKVERNSLRFLKACYADLPAQAVPAMLAGVRPITSIWTQSAISAFQRMCCERTLVAAIHSYQEDFLLLFLCDTNTEEDVYIHLALQKEGHALPSITAYGLVSGKFNPVASYFGDDQLEEVKECLSPSTSFPETQICFQGKGSLSSYQTVSSSENGETNFSSINVDSTLDIPALEFINVPDVNTVAKTEKVNPSEALQAEDSLCCSEWDQGWTAEDETDKTKLEPDVNTEDESKPETVPTPLPAQAAVCEPQMCASPIKPKTISTTCTSPHTPDPIRINSRYPVFPGVPVNLVQPQLSHFMKQLFGSPVNLGPVPNPLYQHHTSPLALRPAARLSAGAHILHWRSNYIA</sequence>
<evidence type="ECO:0000259" key="10">
    <source>
        <dbReference type="PROSITE" id="PS50304"/>
    </source>
</evidence>
<dbReference type="Gene3D" id="3.30.420.610">
    <property type="entry name" value="LOTUS domain-like"/>
    <property type="match status" value="3"/>
</dbReference>
<keyword evidence="7" id="KW-0221">Differentiation</keyword>
<keyword evidence="6" id="KW-0677">Repeat</keyword>
<evidence type="ECO:0000256" key="9">
    <source>
        <dbReference type="SAM" id="MobiDB-lite"/>
    </source>
</evidence>
<dbReference type="Pfam" id="PF12872">
    <property type="entry name" value="OST-HTH"/>
    <property type="match status" value="3"/>
</dbReference>
<feature type="domain" description="HTH OST-type" evidence="11">
    <location>
        <begin position="302"/>
        <end position="378"/>
    </location>
</feature>
<dbReference type="PANTHER" id="PTHR22948:SF19">
    <property type="entry name" value="TUDOR DOMAIN-CONTAINING PROTEIN 5"/>
    <property type="match status" value="1"/>
</dbReference>
<dbReference type="Proteomes" id="UP000579812">
    <property type="component" value="Unassembled WGS sequence"/>
</dbReference>
<dbReference type="AlphaFoldDB" id="A0A7J6BSZ9"/>
<dbReference type="CDD" id="cd20419">
    <property type="entry name" value="Tudor_TDRD5"/>
    <property type="match status" value="1"/>
</dbReference>
<dbReference type="GO" id="GO:0005737">
    <property type="term" value="C:cytoplasm"/>
    <property type="evidence" value="ECO:0007669"/>
    <property type="project" value="UniProtKB-SubCell"/>
</dbReference>
<evidence type="ECO:0000259" key="11">
    <source>
        <dbReference type="PROSITE" id="PS51644"/>
    </source>
</evidence>
<feature type="region of interest" description="Disordered" evidence="9">
    <location>
        <begin position="790"/>
        <end position="817"/>
    </location>
</feature>
<keyword evidence="8" id="KW-0744">Spermatogenesis</keyword>
<evidence type="ECO:0000313" key="13">
    <source>
        <dbReference type="Proteomes" id="UP000579812"/>
    </source>
</evidence>
<dbReference type="InterPro" id="IPR050621">
    <property type="entry name" value="Tudor_domain_containing"/>
</dbReference>
<evidence type="ECO:0000256" key="5">
    <source>
        <dbReference type="ARBA" id="ARBA00022490"/>
    </source>
</evidence>
<comment type="subcellular location">
    <subcellularLocation>
        <location evidence="1">Cytoplasm</location>
    </subcellularLocation>
</comment>
<dbReference type="GO" id="GO:0007283">
    <property type="term" value="P:spermatogenesis"/>
    <property type="evidence" value="ECO:0007669"/>
    <property type="project" value="UniProtKB-KW"/>
</dbReference>
<dbReference type="CDD" id="cd09975">
    <property type="entry name" value="LOTUS_2_TDRD5"/>
    <property type="match status" value="1"/>
</dbReference>
<evidence type="ECO:0000256" key="6">
    <source>
        <dbReference type="ARBA" id="ARBA00022737"/>
    </source>
</evidence>
<dbReference type="PROSITE" id="PS50304">
    <property type="entry name" value="TUDOR"/>
    <property type="match status" value="1"/>
</dbReference>
<evidence type="ECO:0000256" key="1">
    <source>
        <dbReference type="ARBA" id="ARBA00004496"/>
    </source>
</evidence>
<dbReference type="InterPro" id="IPR002999">
    <property type="entry name" value="Tudor"/>
</dbReference>
<evidence type="ECO:0000256" key="3">
    <source>
        <dbReference type="ARBA" id="ARBA00013420"/>
    </source>
</evidence>
<dbReference type="InterPro" id="IPR035437">
    <property type="entry name" value="SNase_OB-fold_sf"/>
</dbReference>
<dbReference type="Pfam" id="PF00567">
    <property type="entry name" value="TUDOR"/>
    <property type="match status" value="1"/>
</dbReference>
<feature type="compositionally biased region" description="Polar residues" evidence="9">
    <location>
        <begin position="393"/>
        <end position="406"/>
    </location>
</feature>
<dbReference type="InterPro" id="IPR041966">
    <property type="entry name" value="LOTUS-like"/>
</dbReference>
<organism evidence="12 13">
    <name type="scientific">Onychostoma macrolepis</name>
    <dbReference type="NCBI Taxonomy" id="369639"/>
    <lineage>
        <taxon>Eukaryota</taxon>
        <taxon>Metazoa</taxon>
        <taxon>Chordata</taxon>
        <taxon>Craniata</taxon>
        <taxon>Vertebrata</taxon>
        <taxon>Euteleostomi</taxon>
        <taxon>Actinopterygii</taxon>
        <taxon>Neopterygii</taxon>
        <taxon>Teleostei</taxon>
        <taxon>Ostariophysi</taxon>
        <taxon>Cypriniformes</taxon>
        <taxon>Cyprinidae</taxon>
        <taxon>Acrossocheilinae</taxon>
        <taxon>Onychostoma</taxon>
    </lineage>
</organism>
<dbReference type="InterPro" id="IPR037982">
    <property type="entry name" value="TDRD5_LOTUS_2"/>
</dbReference>
<protein>
    <recommendedName>
        <fullName evidence="3">Tudor domain-containing protein 5</fullName>
    </recommendedName>
</protein>
<evidence type="ECO:0000256" key="4">
    <source>
        <dbReference type="ARBA" id="ARBA00022473"/>
    </source>
</evidence>
<feature type="domain" description="HTH OST-type" evidence="11">
    <location>
        <begin position="141"/>
        <end position="217"/>
    </location>
</feature>
<accession>A0A7J6BSZ9</accession>
<proteinExistence type="inferred from homology"/>
<evidence type="ECO:0000313" key="12">
    <source>
        <dbReference type="EMBL" id="KAF4097643.1"/>
    </source>
</evidence>
<dbReference type="InterPro" id="IPR025605">
    <property type="entry name" value="OST-HTH/LOTUS_dom"/>
</dbReference>
<feature type="region of interest" description="Disordered" evidence="9">
    <location>
        <begin position="237"/>
        <end position="273"/>
    </location>
</feature>
<feature type="region of interest" description="Disordered" evidence="9">
    <location>
        <begin position="381"/>
        <end position="406"/>
    </location>
</feature>
<reference evidence="12 13" key="1">
    <citation type="submission" date="2020-04" db="EMBL/GenBank/DDBJ databases">
        <title>Chromosome-level genome assembly of a cyprinid fish Onychostoma macrolepis by integration of Nanopore Sequencing, Bionano and Hi-C technology.</title>
        <authorList>
            <person name="Wang D."/>
        </authorList>
    </citation>
    <scope>NUCLEOTIDE SEQUENCE [LARGE SCALE GENOMIC DNA]</scope>
    <source>
        <strain evidence="12">SWU-2019</strain>
        <tissue evidence="12">Muscle</tissue>
    </source>
</reference>
<keyword evidence="4" id="KW-0217">Developmental protein</keyword>
<feature type="domain" description="HTH OST-type" evidence="11">
    <location>
        <begin position="19"/>
        <end position="92"/>
    </location>
</feature>
<dbReference type="GO" id="GO:0007281">
    <property type="term" value="P:germ cell development"/>
    <property type="evidence" value="ECO:0007669"/>
    <property type="project" value="InterPro"/>
</dbReference>
<feature type="domain" description="Tudor" evidence="10">
    <location>
        <begin position="537"/>
        <end position="595"/>
    </location>
</feature>
<comment type="similarity">
    <text evidence="2">Belongs to the TDRD5 family.</text>
</comment>
<evidence type="ECO:0000256" key="2">
    <source>
        <dbReference type="ARBA" id="ARBA00010384"/>
    </source>
</evidence>
<dbReference type="PROSITE" id="PS51644">
    <property type="entry name" value="HTH_OST"/>
    <property type="match status" value="3"/>
</dbReference>
<gene>
    <name evidence="12" type="ORF">G5714_021651</name>
</gene>
<dbReference type="SUPFAM" id="SSF63748">
    <property type="entry name" value="Tudor/PWWP/MBT"/>
    <property type="match status" value="1"/>
</dbReference>
<keyword evidence="5" id="KW-0963">Cytoplasm</keyword>
<evidence type="ECO:0000256" key="7">
    <source>
        <dbReference type="ARBA" id="ARBA00022782"/>
    </source>
</evidence>
<feature type="compositionally biased region" description="Basic and acidic residues" evidence="9">
    <location>
        <begin position="795"/>
        <end position="811"/>
    </location>
</feature>
<dbReference type="Gene3D" id="2.40.50.90">
    <property type="match status" value="1"/>
</dbReference>
<dbReference type="Gene3D" id="2.30.30.140">
    <property type="match status" value="1"/>
</dbReference>
<comment type="caution">
    <text evidence="12">The sequence shown here is derived from an EMBL/GenBank/DDBJ whole genome shotgun (WGS) entry which is preliminary data.</text>
</comment>